<reference evidence="1" key="1">
    <citation type="journal article" date="2014" name="Int. J. Syst. Evol. Microbiol.">
        <title>Complete genome sequence of Corynebacterium casei LMG S-19264T (=DSM 44701T), isolated from a smear-ripened cheese.</title>
        <authorList>
            <consortium name="US DOE Joint Genome Institute (JGI-PGF)"/>
            <person name="Walter F."/>
            <person name="Albersmeier A."/>
            <person name="Kalinowski J."/>
            <person name="Ruckert C."/>
        </authorList>
    </citation>
    <scope>NUCLEOTIDE SEQUENCE</scope>
    <source>
        <strain evidence="1">KCTC 42651</strain>
    </source>
</reference>
<dbReference type="SUPFAM" id="SSF56209">
    <property type="entry name" value="Nitrile hydratase alpha chain"/>
    <property type="match status" value="1"/>
</dbReference>
<evidence type="ECO:0000313" key="1">
    <source>
        <dbReference type="EMBL" id="GHD41917.1"/>
    </source>
</evidence>
<sequence length="126" mass="13684">MAVQTQDDGAAISTAIVWDDAAFKRRLLSEPKPALRELGIAVPDDVSVRLVTSKGAPGDEDDHSLMQFVLERGDDFAHFFLPSPRSPCAQQAVYGRILTRRLGDPLLDRAIRADAEAALRRLGGTA</sequence>
<evidence type="ECO:0000313" key="2">
    <source>
        <dbReference type="Proteomes" id="UP000630353"/>
    </source>
</evidence>
<keyword evidence="2" id="KW-1185">Reference proteome</keyword>
<proteinExistence type="predicted"/>
<dbReference type="GO" id="GO:0003824">
    <property type="term" value="F:catalytic activity"/>
    <property type="evidence" value="ECO:0007669"/>
    <property type="project" value="InterPro"/>
</dbReference>
<protein>
    <submittedName>
        <fullName evidence="1">Uncharacterized protein</fullName>
    </submittedName>
</protein>
<dbReference type="RefSeq" id="WP_189987489.1">
    <property type="nucleotide sequence ID" value="NZ_BMZS01000002.1"/>
</dbReference>
<organism evidence="1 2">
    <name type="scientific">Thalassobaculum fulvum</name>
    <dbReference type="NCBI Taxonomy" id="1633335"/>
    <lineage>
        <taxon>Bacteria</taxon>
        <taxon>Pseudomonadati</taxon>
        <taxon>Pseudomonadota</taxon>
        <taxon>Alphaproteobacteria</taxon>
        <taxon>Rhodospirillales</taxon>
        <taxon>Thalassobaculaceae</taxon>
        <taxon>Thalassobaculum</taxon>
    </lineage>
</organism>
<dbReference type="GO" id="GO:0046914">
    <property type="term" value="F:transition metal ion binding"/>
    <property type="evidence" value="ECO:0007669"/>
    <property type="project" value="InterPro"/>
</dbReference>
<dbReference type="AlphaFoldDB" id="A0A919CP93"/>
<accession>A0A919CP93</accession>
<gene>
    <name evidence="1" type="ORF">GCM10017083_06330</name>
</gene>
<dbReference type="Proteomes" id="UP000630353">
    <property type="component" value="Unassembled WGS sequence"/>
</dbReference>
<name>A0A919CP93_9PROT</name>
<dbReference type="InterPro" id="IPR036648">
    <property type="entry name" value="CN_Hdrase_a/SCN_Hdrase_g_sf"/>
</dbReference>
<reference evidence="1" key="2">
    <citation type="submission" date="2020-09" db="EMBL/GenBank/DDBJ databases">
        <authorList>
            <person name="Sun Q."/>
            <person name="Kim S."/>
        </authorList>
    </citation>
    <scope>NUCLEOTIDE SEQUENCE</scope>
    <source>
        <strain evidence="1">KCTC 42651</strain>
    </source>
</reference>
<comment type="caution">
    <text evidence="1">The sequence shown here is derived from an EMBL/GenBank/DDBJ whole genome shotgun (WGS) entry which is preliminary data.</text>
</comment>
<dbReference type="EMBL" id="BMZS01000002">
    <property type="protein sequence ID" value="GHD41917.1"/>
    <property type="molecule type" value="Genomic_DNA"/>
</dbReference>
<dbReference type="Gene3D" id="3.90.330.10">
    <property type="entry name" value="Nitrile hydratase alpha /Thiocyanate hydrolase gamma"/>
    <property type="match status" value="1"/>
</dbReference>